<sequence>MGRVDPFIRELTSDEPVLEWFGMTIVEAHAGMATITLTVDPQQVNGNRMAHGGVVFALADQAFAMAANTVLRYAATADATIQYLAPSRAGDLLTARAHTTYHDERRAVVDVEVVAADRVVAIYRGTARATRRA</sequence>
<feature type="domain" description="Thioesterase" evidence="2">
    <location>
        <begin position="50"/>
        <end position="120"/>
    </location>
</feature>
<dbReference type="SUPFAM" id="SSF54637">
    <property type="entry name" value="Thioesterase/thiol ester dehydrase-isomerase"/>
    <property type="match status" value="1"/>
</dbReference>
<dbReference type="InterPro" id="IPR003736">
    <property type="entry name" value="PAAI_dom"/>
</dbReference>
<dbReference type="PANTHER" id="PTHR42856:SF1">
    <property type="entry name" value="ACYL-COENZYME A THIOESTERASE PAAI"/>
    <property type="match status" value="1"/>
</dbReference>
<dbReference type="NCBIfam" id="TIGR00369">
    <property type="entry name" value="unchar_dom_1"/>
    <property type="match status" value="1"/>
</dbReference>
<comment type="caution">
    <text evidence="3">The sequence shown here is derived from an EMBL/GenBank/DDBJ whole genome shotgun (WGS) entry which is preliminary data.</text>
</comment>
<dbReference type="PANTHER" id="PTHR42856">
    <property type="entry name" value="ACYL-COENZYME A THIOESTERASE PAAI"/>
    <property type="match status" value="1"/>
</dbReference>
<evidence type="ECO:0000313" key="4">
    <source>
        <dbReference type="Proteomes" id="UP000777440"/>
    </source>
</evidence>
<dbReference type="InterPro" id="IPR052723">
    <property type="entry name" value="Acyl-CoA_thioesterase_PaaI"/>
</dbReference>
<dbReference type="Gene3D" id="3.10.129.10">
    <property type="entry name" value="Hotdog Thioesterase"/>
    <property type="match status" value="1"/>
</dbReference>
<dbReference type="RefSeq" id="WP_220339699.1">
    <property type="nucleotide sequence ID" value="NZ_JAEUAX010000005.1"/>
</dbReference>
<dbReference type="InterPro" id="IPR029069">
    <property type="entry name" value="HotDog_dom_sf"/>
</dbReference>
<organism evidence="3 4">
    <name type="scientific">Microbacterium ureisolvens</name>
    <dbReference type="NCBI Taxonomy" id="2781186"/>
    <lineage>
        <taxon>Bacteria</taxon>
        <taxon>Bacillati</taxon>
        <taxon>Actinomycetota</taxon>
        <taxon>Actinomycetes</taxon>
        <taxon>Micrococcales</taxon>
        <taxon>Microbacteriaceae</taxon>
        <taxon>Microbacterium</taxon>
    </lineage>
</organism>
<reference evidence="3 4" key="1">
    <citation type="journal article" date="2021" name="MBio">
        <title>Poor Competitiveness of Bradyrhizobium in Pigeon Pea Root Colonization in Indian Soils.</title>
        <authorList>
            <person name="Chalasani D."/>
            <person name="Basu A."/>
            <person name="Pullabhotla S.V.S.R.N."/>
            <person name="Jorrin B."/>
            <person name="Neal A.L."/>
            <person name="Poole P.S."/>
            <person name="Podile A.R."/>
            <person name="Tkacz A."/>
        </authorList>
    </citation>
    <scope>NUCLEOTIDE SEQUENCE [LARGE SCALE GENOMIC DNA]</scope>
    <source>
        <strain evidence="3 4">HU12</strain>
    </source>
</reference>
<evidence type="ECO:0000313" key="3">
    <source>
        <dbReference type="EMBL" id="MBW9110373.1"/>
    </source>
</evidence>
<dbReference type="CDD" id="cd03443">
    <property type="entry name" value="PaaI_thioesterase"/>
    <property type="match status" value="1"/>
</dbReference>
<dbReference type="InterPro" id="IPR006683">
    <property type="entry name" value="Thioestr_dom"/>
</dbReference>
<gene>
    <name evidence="3" type="ORF">JNB61_11365</name>
</gene>
<evidence type="ECO:0000256" key="1">
    <source>
        <dbReference type="ARBA" id="ARBA00022801"/>
    </source>
</evidence>
<dbReference type="Pfam" id="PF03061">
    <property type="entry name" value="4HBT"/>
    <property type="match status" value="1"/>
</dbReference>
<proteinExistence type="predicted"/>
<keyword evidence="4" id="KW-1185">Reference proteome</keyword>
<name>A0ABS7HZ78_9MICO</name>
<dbReference type="EMBL" id="JAEUAX010000005">
    <property type="protein sequence ID" value="MBW9110373.1"/>
    <property type="molecule type" value="Genomic_DNA"/>
</dbReference>
<keyword evidence="1" id="KW-0378">Hydrolase</keyword>
<dbReference type="Proteomes" id="UP000777440">
    <property type="component" value="Unassembled WGS sequence"/>
</dbReference>
<accession>A0ABS7HZ78</accession>
<evidence type="ECO:0000259" key="2">
    <source>
        <dbReference type="Pfam" id="PF03061"/>
    </source>
</evidence>
<protein>
    <submittedName>
        <fullName evidence="3">Hotdog fold thioesterase</fullName>
    </submittedName>
</protein>